<name>A0AAV8RCA9_ENSVE</name>
<dbReference type="Proteomes" id="UP001222027">
    <property type="component" value="Unassembled WGS sequence"/>
</dbReference>
<accession>A0AAV8RCA9</accession>
<dbReference type="EMBL" id="JAQQAF010000004">
    <property type="protein sequence ID" value="KAJ8492901.1"/>
    <property type="molecule type" value="Genomic_DNA"/>
</dbReference>
<dbReference type="AlphaFoldDB" id="A0AAV8RCA9"/>
<proteinExistence type="predicted"/>
<comment type="caution">
    <text evidence="1">The sequence shown here is derived from an EMBL/GenBank/DDBJ whole genome shotgun (WGS) entry which is preliminary data.</text>
</comment>
<evidence type="ECO:0000313" key="2">
    <source>
        <dbReference type="Proteomes" id="UP001222027"/>
    </source>
</evidence>
<reference evidence="1 2" key="1">
    <citation type="submission" date="2022-12" db="EMBL/GenBank/DDBJ databases">
        <title>Chromosome-scale assembly of the Ensete ventricosum genome.</title>
        <authorList>
            <person name="Dussert Y."/>
            <person name="Stocks J."/>
            <person name="Wendawek A."/>
            <person name="Woldeyes F."/>
            <person name="Nichols R.A."/>
            <person name="Borrell J.S."/>
        </authorList>
    </citation>
    <scope>NUCLEOTIDE SEQUENCE [LARGE SCALE GENOMIC DNA]</scope>
    <source>
        <strain evidence="2">cv. Maze</strain>
        <tissue evidence="1">Seeds</tissue>
    </source>
</reference>
<keyword evidence="2" id="KW-1185">Reference proteome</keyword>
<protein>
    <submittedName>
        <fullName evidence="1">Uncharacterized protein</fullName>
    </submittedName>
</protein>
<evidence type="ECO:0000313" key="1">
    <source>
        <dbReference type="EMBL" id="KAJ8492901.1"/>
    </source>
</evidence>
<organism evidence="1 2">
    <name type="scientific">Ensete ventricosum</name>
    <name type="common">Abyssinian banana</name>
    <name type="synonym">Musa ensete</name>
    <dbReference type="NCBI Taxonomy" id="4639"/>
    <lineage>
        <taxon>Eukaryota</taxon>
        <taxon>Viridiplantae</taxon>
        <taxon>Streptophyta</taxon>
        <taxon>Embryophyta</taxon>
        <taxon>Tracheophyta</taxon>
        <taxon>Spermatophyta</taxon>
        <taxon>Magnoliopsida</taxon>
        <taxon>Liliopsida</taxon>
        <taxon>Zingiberales</taxon>
        <taxon>Musaceae</taxon>
        <taxon>Ensete</taxon>
    </lineage>
</organism>
<gene>
    <name evidence="1" type="ORF">OPV22_014622</name>
</gene>
<sequence length="74" mass="8265">MRAQVTESAKTANPKSYGISESRKFLHLKLFIWTLKVKWTSLILIASVGERLVISFFLSNAAFALIGPLTSPRL</sequence>